<evidence type="ECO:0008006" key="3">
    <source>
        <dbReference type="Google" id="ProtNLM"/>
    </source>
</evidence>
<gene>
    <name evidence="1" type="ORF">Q9S71_03295</name>
</gene>
<keyword evidence="2" id="KW-1185">Reference proteome</keyword>
<comment type="caution">
    <text evidence="1">The sequence shown here is derived from an EMBL/GenBank/DDBJ whole genome shotgun (WGS) entry which is preliminary data.</text>
</comment>
<sequence>MSGIRARVDFRSPSNTDANPLLFGVANEPSRDHAADVYPLLQAAGIRFQRGTIHTNRLFADTHPRATLAQWRSGDASLIDPDTWDWGALSWLTRAKDAGMRTQLNILHTPPWLSHNGRETGLPVDWRVWESIVEQILRRWGTHIDEVDILNEPLTPAMIDIDGSAFATAETAAVEVYLHTSRAIRRVDHHVRVGGTGEDRRGGDFGSIGPLLRDGRIPAGDLQFASYHVYDPHPADHLQLDALRDLFHGAGRSLPAVYLNEWNIDWRPDAAQPEIAGTAACAYAAGALMMLAEVPGLTGAAFMSALPCNVDLHPDQNYDGRIAQGIYDWHGDHATLRPQADAFRLLSIELGLGAGAFITYESASPTGVQVLGVRNSAGEHGLAVVNHGGAEIDLVVEVRGLAEGGIDTSTGRRSDGRGVSRASAEEIFASAEGIRFRLLPASVAVVRFGDGGVVATA</sequence>
<dbReference type="EMBL" id="JAUZVV010000001">
    <property type="protein sequence ID" value="MDT3315841.1"/>
    <property type="molecule type" value="Genomic_DNA"/>
</dbReference>
<organism evidence="1 2">
    <name type="scientific">Microbacterium gawkjiense</name>
    <dbReference type="NCBI Taxonomy" id="3067309"/>
    <lineage>
        <taxon>Bacteria</taxon>
        <taxon>Bacillati</taxon>
        <taxon>Actinomycetota</taxon>
        <taxon>Actinomycetes</taxon>
        <taxon>Micrococcales</taxon>
        <taxon>Microbacteriaceae</taxon>
        <taxon>Microbacterium</taxon>
    </lineage>
</organism>
<dbReference type="RefSeq" id="WP_311860483.1">
    <property type="nucleotide sequence ID" value="NZ_JAUZVV010000001.1"/>
</dbReference>
<evidence type="ECO:0000313" key="2">
    <source>
        <dbReference type="Proteomes" id="UP001251849"/>
    </source>
</evidence>
<name>A0ABU3G8T0_9MICO</name>
<protein>
    <recommendedName>
        <fullName evidence="3">Glycosyl hydrolase family 30 beta sandwich domain-containing protein</fullName>
    </recommendedName>
</protein>
<dbReference type="Gene3D" id="3.20.20.80">
    <property type="entry name" value="Glycosidases"/>
    <property type="match status" value="1"/>
</dbReference>
<evidence type="ECO:0000313" key="1">
    <source>
        <dbReference type="EMBL" id="MDT3315841.1"/>
    </source>
</evidence>
<dbReference type="SUPFAM" id="SSF51445">
    <property type="entry name" value="(Trans)glycosidases"/>
    <property type="match status" value="1"/>
</dbReference>
<accession>A0ABU3G8T0</accession>
<reference evidence="1 2" key="1">
    <citation type="submission" date="2023-08" db="EMBL/GenBank/DDBJ databases">
        <title>Microbacterium aquilitoris sp. nov. and Microbacterium gwkjibeachense sp. nov., isolated from beach.</title>
        <authorList>
            <person name="Lee S.D."/>
            <person name="Yang H."/>
            <person name="Kim I."/>
        </authorList>
    </citation>
    <scope>NUCLEOTIDE SEQUENCE [LARGE SCALE GENOMIC DNA]</scope>
    <source>
        <strain evidence="1 2">KSW4-11</strain>
    </source>
</reference>
<dbReference type="Proteomes" id="UP001251849">
    <property type="component" value="Unassembled WGS sequence"/>
</dbReference>
<dbReference type="InterPro" id="IPR017853">
    <property type="entry name" value="GH"/>
</dbReference>
<proteinExistence type="predicted"/>